<evidence type="ECO:0000313" key="2">
    <source>
        <dbReference type="Proteomes" id="UP000720124"/>
    </source>
</evidence>
<organism evidence="1 2">
    <name type="scientific">Rhizobium bangladeshense</name>
    <dbReference type="NCBI Taxonomy" id="1138189"/>
    <lineage>
        <taxon>Bacteria</taxon>
        <taxon>Pseudomonadati</taxon>
        <taxon>Pseudomonadota</taxon>
        <taxon>Alphaproteobacteria</taxon>
        <taxon>Hyphomicrobiales</taxon>
        <taxon>Rhizobiaceae</taxon>
        <taxon>Rhizobium/Agrobacterium group</taxon>
        <taxon>Rhizobium</taxon>
    </lineage>
</organism>
<dbReference type="Proteomes" id="UP000720124">
    <property type="component" value="Unassembled WGS sequence"/>
</dbReference>
<evidence type="ECO:0000313" key="1">
    <source>
        <dbReference type="EMBL" id="MBY3588715.1"/>
    </source>
</evidence>
<name>A0ABS7LBB9_9HYPH</name>
<sequence length="104" mass="11699">MDNLPCSIWMPSRPLQGNGPPAILRASVEALMIFPYNSADTFECSRIVSVSFLSYVTVERRASFRMHEGSSDTLKLRIVLSEIDADFRADTLAVTRSSFQKRLL</sequence>
<accession>A0ABS7LBB9</accession>
<dbReference type="GeneID" id="66147183"/>
<proteinExistence type="predicted"/>
<dbReference type="EMBL" id="JABTXI010000001">
    <property type="protein sequence ID" value="MBY3588715.1"/>
    <property type="molecule type" value="Genomic_DNA"/>
</dbReference>
<reference evidence="1 2" key="1">
    <citation type="submission" date="2020-06" db="EMBL/GenBank/DDBJ databases">
        <title>Global-level population genomics: horizontal gene transfer, symbiosis and evolution in Rhizobia.</title>
        <authorList>
            <person name="Gai Y."/>
        </authorList>
    </citation>
    <scope>NUCLEOTIDE SEQUENCE [LARGE SCALE GENOMIC DNA]</scope>
    <source>
        <strain evidence="1 2">PLR6_1b</strain>
    </source>
</reference>
<gene>
    <name evidence="1" type="ORF">HJA87_02235</name>
</gene>
<protein>
    <submittedName>
        <fullName evidence="1">Uncharacterized protein</fullName>
    </submittedName>
</protein>
<keyword evidence="2" id="KW-1185">Reference proteome</keyword>
<dbReference type="RefSeq" id="WP_207601462.1">
    <property type="nucleotide sequence ID" value="NZ_CP071612.1"/>
</dbReference>
<comment type="caution">
    <text evidence="1">The sequence shown here is derived from an EMBL/GenBank/DDBJ whole genome shotgun (WGS) entry which is preliminary data.</text>
</comment>